<name>A0A9X2FEB1_9BACT</name>
<dbReference type="InterPro" id="IPR038019">
    <property type="entry name" value="PRib_AMP_CycHydrolase_sf"/>
</dbReference>
<evidence type="ECO:0000256" key="6">
    <source>
        <dbReference type="ARBA" id="ARBA00008299"/>
    </source>
</evidence>
<dbReference type="Gene3D" id="3.10.20.810">
    <property type="entry name" value="Phosphoribosyl-AMP cyclohydrolase"/>
    <property type="match status" value="1"/>
</dbReference>
<dbReference type="EMBL" id="JAMXLR010000089">
    <property type="protein sequence ID" value="MCO6047109.1"/>
    <property type="molecule type" value="Genomic_DNA"/>
</dbReference>
<evidence type="ECO:0000256" key="7">
    <source>
        <dbReference type="ARBA" id="ARBA00022490"/>
    </source>
</evidence>
<keyword evidence="11" id="KW-0479">Metal-binding</keyword>
<protein>
    <recommendedName>
        <fullName evidence="11">Phosphoribosyl-AMP cyclohydrolase</fullName>
        <shortName evidence="11">PRA-CH</shortName>
        <ecNumber evidence="11">3.5.4.19</ecNumber>
    </recommendedName>
</protein>
<evidence type="ECO:0000256" key="4">
    <source>
        <dbReference type="ARBA" id="ARBA00005204"/>
    </source>
</evidence>
<dbReference type="EC" id="3.5.4.19" evidence="11"/>
<comment type="caution">
    <text evidence="13">The sequence shown here is derived from an EMBL/GenBank/DDBJ whole genome shotgun (WGS) entry which is preliminary data.</text>
</comment>
<keyword evidence="7 11" id="KW-0963">Cytoplasm</keyword>
<comment type="catalytic activity">
    <reaction evidence="2">
        <text>1-(5-phospho-beta-D-ribosyl)-ATP + H2O = 1-(5-phospho-beta-D-ribosyl)-5'-AMP + diphosphate + H(+)</text>
        <dbReference type="Rhea" id="RHEA:22828"/>
        <dbReference type="ChEBI" id="CHEBI:15377"/>
        <dbReference type="ChEBI" id="CHEBI:15378"/>
        <dbReference type="ChEBI" id="CHEBI:33019"/>
        <dbReference type="ChEBI" id="CHEBI:59457"/>
        <dbReference type="ChEBI" id="CHEBI:73183"/>
        <dbReference type="EC" id="3.6.1.31"/>
    </reaction>
</comment>
<dbReference type="PANTHER" id="PTHR42945:SF1">
    <property type="entry name" value="HISTIDINE BIOSYNTHESIS BIFUNCTIONAL PROTEIN HIS7"/>
    <property type="match status" value="1"/>
</dbReference>
<feature type="domain" description="Phosphoribosyl-AMP cyclohydrolase" evidence="12">
    <location>
        <begin position="30"/>
        <end position="104"/>
    </location>
</feature>
<feature type="binding site" evidence="11">
    <location>
        <position position="81"/>
    </location>
    <ligand>
        <name>Mg(2+)</name>
        <dbReference type="ChEBI" id="CHEBI:18420"/>
    </ligand>
</feature>
<dbReference type="AlphaFoldDB" id="A0A9X2FEB1"/>
<evidence type="ECO:0000256" key="9">
    <source>
        <dbReference type="ARBA" id="ARBA00022801"/>
    </source>
</evidence>
<dbReference type="GO" id="GO:0005737">
    <property type="term" value="C:cytoplasm"/>
    <property type="evidence" value="ECO:0007669"/>
    <property type="project" value="UniProtKB-SubCell"/>
</dbReference>
<dbReference type="GO" id="GO:0008270">
    <property type="term" value="F:zinc ion binding"/>
    <property type="evidence" value="ECO:0007669"/>
    <property type="project" value="UniProtKB-UniRule"/>
</dbReference>
<comment type="subcellular location">
    <subcellularLocation>
        <location evidence="11">Cytoplasm</location>
    </subcellularLocation>
</comment>
<evidence type="ECO:0000256" key="8">
    <source>
        <dbReference type="ARBA" id="ARBA00022605"/>
    </source>
</evidence>
<dbReference type="GO" id="GO:0004635">
    <property type="term" value="F:phosphoribosyl-AMP cyclohydrolase activity"/>
    <property type="evidence" value="ECO:0007669"/>
    <property type="project" value="UniProtKB-UniRule"/>
</dbReference>
<dbReference type="HAMAP" id="MF_01021">
    <property type="entry name" value="HisI"/>
    <property type="match status" value="1"/>
</dbReference>
<proteinExistence type="inferred from homology"/>
<evidence type="ECO:0000256" key="11">
    <source>
        <dbReference type="HAMAP-Rule" id="MF_01021"/>
    </source>
</evidence>
<dbReference type="GO" id="GO:0000105">
    <property type="term" value="P:L-histidine biosynthetic process"/>
    <property type="evidence" value="ECO:0007669"/>
    <property type="project" value="UniProtKB-UniRule"/>
</dbReference>
<comment type="pathway">
    <text evidence="3 11">Amino-acid biosynthesis; L-histidine biosynthesis; L-histidine from 5-phospho-alpha-D-ribose 1-diphosphate: step 3/9.</text>
</comment>
<dbReference type="NCBIfam" id="NF000768">
    <property type="entry name" value="PRK00051.1"/>
    <property type="match status" value="1"/>
</dbReference>
<evidence type="ECO:0000256" key="10">
    <source>
        <dbReference type="ARBA" id="ARBA00023102"/>
    </source>
</evidence>
<evidence type="ECO:0000259" key="12">
    <source>
        <dbReference type="Pfam" id="PF01502"/>
    </source>
</evidence>
<dbReference type="InterPro" id="IPR002496">
    <property type="entry name" value="PRib_AMP_CycHydrolase_dom"/>
</dbReference>
<dbReference type="GO" id="GO:0000287">
    <property type="term" value="F:magnesium ion binding"/>
    <property type="evidence" value="ECO:0007669"/>
    <property type="project" value="UniProtKB-UniRule"/>
</dbReference>
<dbReference type="RefSeq" id="WP_252855222.1">
    <property type="nucleotide sequence ID" value="NZ_JAMXLR010000089.1"/>
</dbReference>
<dbReference type="InterPro" id="IPR026660">
    <property type="entry name" value="PRA-CH"/>
</dbReference>
<dbReference type="FunFam" id="3.10.20.810:FF:000001">
    <property type="entry name" value="Histidine biosynthesis bifunctional protein HisIE"/>
    <property type="match status" value="1"/>
</dbReference>
<comment type="similarity">
    <text evidence="6">In the N-terminal section; belongs to the PRA-CH family.</text>
</comment>
<feature type="binding site" evidence="11">
    <location>
        <position position="79"/>
    </location>
    <ligand>
        <name>Mg(2+)</name>
        <dbReference type="ChEBI" id="CHEBI:18420"/>
    </ligand>
</feature>
<organism evidence="13 14">
    <name type="scientific">Aeoliella straminimaris</name>
    <dbReference type="NCBI Taxonomy" id="2954799"/>
    <lineage>
        <taxon>Bacteria</taxon>
        <taxon>Pseudomonadati</taxon>
        <taxon>Planctomycetota</taxon>
        <taxon>Planctomycetia</taxon>
        <taxon>Pirellulales</taxon>
        <taxon>Lacipirellulaceae</taxon>
        <taxon>Aeoliella</taxon>
    </lineage>
</organism>
<evidence type="ECO:0000256" key="3">
    <source>
        <dbReference type="ARBA" id="ARBA00005169"/>
    </source>
</evidence>
<comment type="similarity">
    <text evidence="5">In the C-terminal section; belongs to the PRA-PH family.</text>
</comment>
<comment type="similarity">
    <text evidence="11">Belongs to the PRA-CH family.</text>
</comment>
<comment type="pathway">
    <text evidence="4">Amino-acid biosynthesis; L-histidine biosynthesis; L-histidine from 5-phospho-alpha-D-ribose 1-diphosphate: step 2/9.</text>
</comment>
<keyword evidence="11" id="KW-0862">Zinc</keyword>
<feature type="binding site" evidence="11">
    <location>
        <position position="102"/>
    </location>
    <ligand>
        <name>Zn(2+)</name>
        <dbReference type="ChEBI" id="CHEBI:29105"/>
        <note>ligand shared between dimeric partners</note>
    </ligand>
</feature>
<comment type="catalytic activity">
    <reaction evidence="1 11">
        <text>1-(5-phospho-beta-D-ribosyl)-5'-AMP + H2O = 1-(5-phospho-beta-D-ribosyl)-5-[(5-phospho-beta-D-ribosylamino)methylideneamino]imidazole-4-carboxamide</text>
        <dbReference type="Rhea" id="RHEA:20049"/>
        <dbReference type="ChEBI" id="CHEBI:15377"/>
        <dbReference type="ChEBI" id="CHEBI:58435"/>
        <dbReference type="ChEBI" id="CHEBI:59457"/>
        <dbReference type="EC" id="3.5.4.19"/>
    </reaction>
</comment>
<feature type="binding site" evidence="11">
    <location>
        <position position="77"/>
    </location>
    <ligand>
        <name>Mg(2+)</name>
        <dbReference type="ChEBI" id="CHEBI:18420"/>
    </ligand>
</feature>
<keyword evidence="9 11" id="KW-0378">Hydrolase</keyword>
<dbReference type="Proteomes" id="UP001155241">
    <property type="component" value="Unassembled WGS sequence"/>
</dbReference>
<feature type="binding site" evidence="11">
    <location>
        <position position="78"/>
    </location>
    <ligand>
        <name>Zn(2+)</name>
        <dbReference type="ChEBI" id="CHEBI:29105"/>
        <note>ligand shared between dimeric partners</note>
    </ligand>
</feature>
<evidence type="ECO:0000256" key="2">
    <source>
        <dbReference type="ARBA" id="ARBA00001460"/>
    </source>
</evidence>
<dbReference type="GO" id="GO:0004636">
    <property type="term" value="F:phosphoribosyl-ATP diphosphatase activity"/>
    <property type="evidence" value="ECO:0007669"/>
    <property type="project" value="UniProtKB-EC"/>
</dbReference>
<dbReference type="PANTHER" id="PTHR42945">
    <property type="entry name" value="HISTIDINE BIOSYNTHESIS BIFUNCTIONAL PROTEIN"/>
    <property type="match status" value="1"/>
</dbReference>
<keyword evidence="8 11" id="KW-0028">Amino-acid biosynthesis</keyword>
<reference evidence="13" key="1">
    <citation type="submission" date="2022-06" db="EMBL/GenBank/DDBJ databases">
        <title>Aeoliella straminimaris, a novel planctomycete from sediments.</title>
        <authorList>
            <person name="Vitorino I.R."/>
            <person name="Lage O.M."/>
        </authorList>
    </citation>
    <scope>NUCLEOTIDE SEQUENCE</scope>
    <source>
        <strain evidence="13">ICT_H6.2</strain>
    </source>
</reference>
<evidence type="ECO:0000313" key="13">
    <source>
        <dbReference type="EMBL" id="MCO6047109.1"/>
    </source>
</evidence>
<comment type="subunit">
    <text evidence="11">Homodimer.</text>
</comment>
<gene>
    <name evidence="11 13" type="primary">hisI</name>
    <name evidence="13" type="ORF">NG895_24695</name>
</gene>
<evidence type="ECO:0000256" key="1">
    <source>
        <dbReference type="ARBA" id="ARBA00000024"/>
    </source>
</evidence>
<comment type="cofactor">
    <cofactor evidence="11">
        <name>Mg(2+)</name>
        <dbReference type="ChEBI" id="CHEBI:18420"/>
    </cofactor>
    <text evidence="11">Binds 1 Mg(2+) ion per subunit.</text>
</comment>
<feature type="binding site" evidence="11">
    <location>
        <position position="95"/>
    </location>
    <ligand>
        <name>Zn(2+)</name>
        <dbReference type="ChEBI" id="CHEBI:29105"/>
        <note>ligand shared between dimeric partners</note>
    </ligand>
</feature>
<dbReference type="Pfam" id="PF01502">
    <property type="entry name" value="PRA-CH"/>
    <property type="match status" value="1"/>
</dbReference>
<dbReference type="SUPFAM" id="SSF141734">
    <property type="entry name" value="HisI-like"/>
    <property type="match status" value="1"/>
</dbReference>
<keyword evidence="11" id="KW-0460">Magnesium</keyword>
<keyword evidence="10 11" id="KW-0368">Histidine biosynthesis</keyword>
<accession>A0A9X2FEB1</accession>
<comment type="cofactor">
    <cofactor evidence="11">
        <name>Zn(2+)</name>
        <dbReference type="ChEBI" id="CHEBI:29105"/>
    </cofactor>
    <text evidence="11">Binds 1 zinc ion per subunit.</text>
</comment>
<sequence length="130" mass="14468">MSQEVQPDFAKSDGLVPVVVQQVGTGEVLMLAYMNREAYDETLATGRAVYYSRSRGGLWRKGESSGNIQQVRRVRIDCDRDTLLLEVDQVGGAACHEGYPSCFFREITPAGATIISQRVFDPSEVYKQTE</sequence>
<evidence type="ECO:0000313" key="14">
    <source>
        <dbReference type="Proteomes" id="UP001155241"/>
    </source>
</evidence>
<comment type="function">
    <text evidence="11">Catalyzes the hydrolysis of the adenine ring of phosphoribosyl-AMP.</text>
</comment>
<keyword evidence="14" id="KW-1185">Reference proteome</keyword>
<evidence type="ECO:0000256" key="5">
    <source>
        <dbReference type="ARBA" id="ARBA00007731"/>
    </source>
</evidence>